<dbReference type="AlphaFoldDB" id="A0AAN6IC68"/>
<evidence type="ECO:0000256" key="1">
    <source>
        <dbReference type="SAM" id="MobiDB-lite"/>
    </source>
</evidence>
<evidence type="ECO:0000259" key="3">
    <source>
        <dbReference type="Pfam" id="PF26616"/>
    </source>
</evidence>
<name>A0AAN6IC68_9EURO</name>
<proteinExistence type="predicted"/>
<sequence>MNQLVDCFKLAKEYPKATALLHHQTYDHFLEALKKRLDSREEDLFCSDADANVHGLRCRESQSPFVPGCVKSYDDLRTYFGFKEGQLQSDEDAQSQFIEPVLIFYTSFIHAQNSRDRLRVTREMLMALLTYYQVMPAFLDFVFPFGKTADARDFFYSGFKHETRLSKADRGLRVDPLSRSGLRLQVSYSLWAPAKTNAFQNWEWSVQPMSIYHSFDFETGRMLWILIKGDPKIKDQVASAIESPNHPQLRRLGSRDERFATSLATHESFKDWVGENWRWYVNFLEEKVQEITDRTLNVTINKDSVVAALRASSQATGATSPTIERSQTWTTIQRAFTWRKEAPPILPTAQPRPAQPPVASPARKLPRKLPPGVTAQQQERKPNADEFDIDDIRKVERVEERTNAALLILRTQISVMTGLLEHYGTILHSKDAPKDMAKNCEAALTKFQISITGAVSEMQLHQSRLETLSRLLAERKTLIKMSSIIEYQSMQASSWLAAQAKESSEKMETMTRRMERIAEQTQKETVSMKVITVITLIFLPGTFVSTLMSTDIVTFQNQPEPLNHKVVSLGALHLFLEISFILMALTVLMWVVTNFALNWWQKRQWDKAEVKGKASAASP</sequence>
<dbReference type="Pfam" id="PF26616">
    <property type="entry name" value="CorA-like"/>
    <property type="match status" value="1"/>
</dbReference>
<dbReference type="Proteomes" id="UP001203852">
    <property type="component" value="Unassembled WGS sequence"/>
</dbReference>
<keyword evidence="5" id="KW-1185">Reference proteome</keyword>
<feature type="transmembrane region" description="Helical" evidence="2">
    <location>
        <begin position="570"/>
        <end position="597"/>
    </location>
</feature>
<evidence type="ECO:0000313" key="4">
    <source>
        <dbReference type="EMBL" id="KAI1612081.1"/>
    </source>
</evidence>
<evidence type="ECO:0000256" key="2">
    <source>
        <dbReference type="SAM" id="Phobius"/>
    </source>
</evidence>
<reference evidence="4" key="1">
    <citation type="journal article" date="2022" name="bioRxiv">
        <title>Deciphering the potential niche of two novel black yeast fungi from a biological soil crust based on their genomes, phenotypes, and melanin regulation.</title>
        <authorList>
            <consortium name="DOE Joint Genome Institute"/>
            <person name="Carr E.C."/>
            <person name="Barton Q."/>
            <person name="Grambo S."/>
            <person name="Sullivan M."/>
            <person name="Renfro C.M."/>
            <person name="Kuo A."/>
            <person name="Pangilinan J."/>
            <person name="Lipzen A."/>
            <person name="Keymanesh K."/>
            <person name="Savage E."/>
            <person name="Barry K."/>
            <person name="Grigoriev I.V."/>
            <person name="Riekhof W.R."/>
            <person name="Harris S.S."/>
        </authorList>
    </citation>
    <scope>NUCLEOTIDE SEQUENCE</scope>
    <source>
        <strain evidence="4">JF 03-4F</strain>
    </source>
</reference>
<accession>A0AAN6IC68</accession>
<dbReference type="EMBL" id="MU404355">
    <property type="protein sequence ID" value="KAI1612081.1"/>
    <property type="molecule type" value="Genomic_DNA"/>
</dbReference>
<organism evidence="4 5">
    <name type="scientific">Exophiala viscosa</name>
    <dbReference type="NCBI Taxonomy" id="2486360"/>
    <lineage>
        <taxon>Eukaryota</taxon>
        <taxon>Fungi</taxon>
        <taxon>Dikarya</taxon>
        <taxon>Ascomycota</taxon>
        <taxon>Pezizomycotina</taxon>
        <taxon>Eurotiomycetes</taxon>
        <taxon>Chaetothyriomycetidae</taxon>
        <taxon>Chaetothyriales</taxon>
        <taxon>Herpotrichiellaceae</taxon>
        <taxon>Exophiala</taxon>
    </lineage>
</organism>
<dbReference type="Gene3D" id="1.20.58.340">
    <property type="entry name" value="Magnesium transport protein CorA, transmembrane region"/>
    <property type="match status" value="1"/>
</dbReference>
<comment type="caution">
    <text evidence="4">The sequence shown here is derived from an EMBL/GenBank/DDBJ whole genome shotgun (WGS) entry which is preliminary data.</text>
</comment>
<keyword evidence="2" id="KW-0472">Membrane</keyword>
<evidence type="ECO:0000313" key="5">
    <source>
        <dbReference type="Proteomes" id="UP001203852"/>
    </source>
</evidence>
<feature type="region of interest" description="Disordered" evidence="1">
    <location>
        <begin position="343"/>
        <end position="384"/>
    </location>
</feature>
<keyword evidence="2" id="KW-1133">Transmembrane helix</keyword>
<gene>
    <name evidence="4" type="ORF">EDD36DRAFT_419936</name>
</gene>
<feature type="transmembrane region" description="Helical" evidence="2">
    <location>
        <begin position="530"/>
        <end position="550"/>
    </location>
</feature>
<feature type="domain" description="CorA-like transporter" evidence="3">
    <location>
        <begin position="8"/>
        <end position="295"/>
    </location>
</feature>
<keyword evidence="2" id="KW-0812">Transmembrane</keyword>
<protein>
    <recommendedName>
        <fullName evidence="3">CorA-like transporter domain-containing protein</fullName>
    </recommendedName>
</protein>
<dbReference type="InterPro" id="IPR058257">
    <property type="entry name" value="CorA-like_dom"/>
</dbReference>